<evidence type="ECO:0000256" key="1">
    <source>
        <dbReference type="ARBA" id="ARBA00022729"/>
    </source>
</evidence>
<reference evidence="3" key="1">
    <citation type="submission" date="2023-06" db="EMBL/GenBank/DDBJ databases">
        <title>Genomic of Parafulvivirga corallium.</title>
        <authorList>
            <person name="Wang G."/>
        </authorList>
    </citation>
    <scope>NUCLEOTIDE SEQUENCE</scope>
    <source>
        <strain evidence="3">BMA10</strain>
    </source>
</reference>
<dbReference type="PANTHER" id="PTHR10680:SF38">
    <property type="entry name" value="BLL1368 PROTEIN"/>
    <property type="match status" value="1"/>
</dbReference>
<name>A0ABT8KXJ5_9BACT</name>
<dbReference type="PANTHER" id="PTHR10680">
    <property type="entry name" value="PEPTIDYL-GLYCINE ALPHA-AMIDATING MONOOXYGENASE"/>
    <property type="match status" value="1"/>
</dbReference>
<gene>
    <name evidence="3" type="ORF">QQ008_29330</name>
</gene>
<keyword evidence="1" id="KW-0732">Signal</keyword>
<dbReference type="InterPro" id="IPR011042">
    <property type="entry name" value="6-blade_b-propeller_TolB-like"/>
</dbReference>
<comment type="caution">
    <text evidence="3">The sequence shown here is derived from an EMBL/GenBank/DDBJ whole genome shotgun (WGS) entry which is preliminary data.</text>
</comment>
<accession>A0ABT8KXJ5</accession>
<sequence>MQRKLTRRKFAAVAALAGAGFMAPNIVTGSKKKEAYSRGIVGHGSYRYKVNKKWGAQNPDKIPVKDCHEMVQDKKGRLILLTNETKNNIIIYNRSGKVLKTWGHDFPGAHGLTLLKEGEEEFLFITDHDRHQIFKTTLDGEILMTLDYPREAGVYKNDGQYKPTEVAVAPNGDFYVVDGYGLDYVIQYNRSGEYIRHFGGRGDGEEQFRTAHGICVDLRNPSEPVLLITSRSKQEFKRFTLDGQYMETIKTPGCWINRPVVHGRELYFSVLQTKSSWAYDGFVIILDENNKIVSAPGGSQPIYRGEVAQEIIYDGTTFMNPHDVCIDRDQNLYIPQWFSGKTYPVQLERI</sequence>
<dbReference type="Gene3D" id="2.120.10.30">
    <property type="entry name" value="TolB, C-terminal domain"/>
    <property type="match status" value="1"/>
</dbReference>
<evidence type="ECO:0000313" key="3">
    <source>
        <dbReference type="EMBL" id="MDN5205522.1"/>
    </source>
</evidence>
<evidence type="ECO:0000313" key="4">
    <source>
        <dbReference type="Proteomes" id="UP001172082"/>
    </source>
</evidence>
<proteinExistence type="predicted"/>
<dbReference type="SUPFAM" id="SSF101898">
    <property type="entry name" value="NHL repeat"/>
    <property type="match status" value="1"/>
</dbReference>
<dbReference type="RefSeq" id="WP_346755544.1">
    <property type="nucleotide sequence ID" value="NZ_JAUJEA010000020.1"/>
</dbReference>
<protein>
    <submittedName>
        <fullName evidence="3">6-bladed beta-propeller</fullName>
    </submittedName>
</protein>
<keyword evidence="4" id="KW-1185">Reference proteome</keyword>
<evidence type="ECO:0000256" key="2">
    <source>
        <dbReference type="ARBA" id="ARBA00023180"/>
    </source>
</evidence>
<dbReference type="EMBL" id="JAUJEA010000020">
    <property type="protein sequence ID" value="MDN5205522.1"/>
    <property type="molecule type" value="Genomic_DNA"/>
</dbReference>
<organism evidence="3 4">
    <name type="scientific">Splendidivirga corallicola</name>
    <dbReference type="NCBI Taxonomy" id="3051826"/>
    <lineage>
        <taxon>Bacteria</taxon>
        <taxon>Pseudomonadati</taxon>
        <taxon>Bacteroidota</taxon>
        <taxon>Cytophagia</taxon>
        <taxon>Cytophagales</taxon>
        <taxon>Splendidivirgaceae</taxon>
        <taxon>Splendidivirga</taxon>
    </lineage>
</organism>
<keyword evidence="2" id="KW-0325">Glycoprotein</keyword>
<dbReference type="Proteomes" id="UP001172082">
    <property type="component" value="Unassembled WGS sequence"/>
</dbReference>